<organism evidence="1 2">
    <name type="scientific">Shewanella phaeophyticola</name>
    <dbReference type="NCBI Taxonomy" id="2978345"/>
    <lineage>
        <taxon>Bacteria</taxon>
        <taxon>Pseudomonadati</taxon>
        <taxon>Pseudomonadota</taxon>
        <taxon>Gammaproteobacteria</taxon>
        <taxon>Alteromonadales</taxon>
        <taxon>Shewanellaceae</taxon>
        <taxon>Shewanella</taxon>
    </lineage>
</organism>
<dbReference type="Gene3D" id="2.30.30.400">
    <property type="entry name" value="Rof-like"/>
    <property type="match status" value="1"/>
</dbReference>
<evidence type="ECO:0000313" key="2">
    <source>
        <dbReference type="Proteomes" id="UP001431192"/>
    </source>
</evidence>
<proteinExistence type="predicted"/>
<gene>
    <name evidence="1" type="ORF">N4T56_10400</name>
</gene>
<dbReference type="Proteomes" id="UP001431192">
    <property type="component" value="Unassembled WGS sequence"/>
</dbReference>
<dbReference type="RefSeq" id="WP_261733174.1">
    <property type="nucleotide sequence ID" value="NZ_JAODOQ010000001.1"/>
</dbReference>
<sequence length="88" mass="9961">MAPIKCSDYDYVEILCMHQYEVKLILVSGIEILGYFNTTCYVSLDDQKQEAIKGIDQHQQPLVVLLTDIVSIDVLSPNALFDYVSFAD</sequence>
<dbReference type="EMBL" id="JAODOQ010000001">
    <property type="protein sequence ID" value="MCT8986810.1"/>
    <property type="molecule type" value="Genomic_DNA"/>
</dbReference>
<dbReference type="Pfam" id="PF07073">
    <property type="entry name" value="ROF"/>
    <property type="match status" value="1"/>
</dbReference>
<evidence type="ECO:0000313" key="1">
    <source>
        <dbReference type="EMBL" id="MCT8986810.1"/>
    </source>
</evidence>
<comment type="caution">
    <text evidence="1">The sequence shown here is derived from an EMBL/GenBank/DDBJ whole genome shotgun (WGS) entry which is preliminary data.</text>
</comment>
<keyword evidence="2" id="KW-1185">Reference proteome</keyword>
<name>A0ABT2P551_9GAMM</name>
<dbReference type="InterPro" id="IPR009778">
    <property type="entry name" value="ROF"/>
</dbReference>
<protein>
    <submittedName>
        <fullName evidence="1">Rho-binding antiterminator</fullName>
    </submittedName>
</protein>
<dbReference type="InterPro" id="IPR023534">
    <property type="entry name" value="Rof/RNase_P-like"/>
</dbReference>
<dbReference type="SUPFAM" id="SSF101744">
    <property type="entry name" value="Rof/RNase P subunit-like"/>
    <property type="match status" value="1"/>
</dbReference>
<reference evidence="1" key="1">
    <citation type="submission" date="2022-09" db="EMBL/GenBank/DDBJ databases">
        <title>Shewanella sp. KJ10-1 sp.nov, isolated from marine algae.</title>
        <authorList>
            <person name="Butt M."/>
            <person name="Lee J.K."/>
            <person name="Kim J.M."/>
            <person name="Choi D.G."/>
        </authorList>
    </citation>
    <scope>NUCLEOTIDE SEQUENCE</scope>
    <source>
        <strain evidence="1">KJ10-1</strain>
    </source>
</reference>
<dbReference type="InterPro" id="IPR038626">
    <property type="entry name" value="Rof-like_sf"/>
</dbReference>
<accession>A0ABT2P551</accession>